<dbReference type="Gene3D" id="3.30.300.110">
    <property type="entry name" value="Met-10+ protein-like domains"/>
    <property type="match status" value="1"/>
</dbReference>
<feature type="binding site" evidence="10">
    <location>
        <position position="216"/>
    </location>
    <ligand>
        <name>S-adenosyl-L-methionine</name>
        <dbReference type="ChEBI" id="CHEBI:59789"/>
    </ligand>
</feature>
<dbReference type="InterPro" id="IPR025792">
    <property type="entry name" value="tRNA_Gua_MeTrfase_euk"/>
</dbReference>
<name>A0A261Y2R1_9FUNG</name>
<evidence type="ECO:0000256" key="10">
    <source>
        <dbReference type="HAMAP-Rule" id="MF_03152"/>
    </source>
</evidence>
<keyword evidence="2 10" id="KW-0963">Cytoplasm</keyword>
<keyword evidence="8 10" id="KW-0539">Nucleus</keyword>
<evidence type="ECO:0000256" key="3">
    <source>
        <dbReference type="ARBA" id="ARBA00022603"/>
    </source>
</evidence>
<keyword evidence="4 10" id="KW-0808">Transferase</keyword>
<dbReference type="GO" id="GO:0070901">
    <property type="term" value="P:mitochondrial tRNA methylation"/>
    <property type="evidence" value="ECO:0007669"/>
    <property type="project" value="EnsemblFungi"/>
</dbReference>
<evidence type="ECO:0000256" key="2">
    <source>
        <dbReference type="ARBA" id="ARBA00022490"/>
    </source>
</evidence>
<dbReference type="SUPFAM" id="SSF53335">
    <property type="entry name" value="S-adenosyl-L-methionine-dependent methyltransferases"/>
    <property type="match status" value="1"/>
</dbReference>
<comment type="similarity">
    <text evidence="10">Belongs to the TRM5 / TYW2 family.</text>
</comment>
<keyword evidence="3 10" id="KW-0489">Methyltransferase</keyword>
<dbReference type="FunFam" id="3.30.300.110:FF:000001">
    <property type="entry name" value="tRNA (guanine(37)-N1)-methyltransferase"/>
    <property type="match status" value="1"/>
</dbReference>
<feature type="binding site" evidence="10">
    <location>
        <begin position="282"/>
        <end position="283"/>
    </location>
    <ligand>
        <name>S-adenosyl-L-methionine</name>
        <dbReference type="ChEBI" id="CHEBI:59789"/>
    </ligand>
</feature>
<evidence type="ECO:0000256" key="1">
    <source>
        <dbReference type="ARBA" id="ARBA00009775"/>
    </source>
</evidence>
<evidence type="ECO:0000256" key="4">
    <source>
        <dbReference type="ARBA" id="ARBA00022679"/>
    </source>
</evidence>
<dbReference type="OrthoDB" id="408788at2759"/>
<keyword evidence="13" id="KW-1185">Reference proteome</keyword>
<keyword evidence="5 10" id="KW-0949">S-adenosyl-L-methionine</keyword>
<comment type="subcellular location">
    <subcellularLocation>
        <location evidence="10">Mitochondrion matrix</location>
    </subcellularLocation>
    <subcellularLocation>
        <location evidence="10">Nucleus</location>
    </subcellularLocation>
    <subcellularLocation>
        <location evidence="10">Cytoplasm</location>
    </subcellularLocation>
    <text evidence="10">Predominantly in the mitochondria and in the nucleus.</text>
</comment>
<proteinExistence type="inferred from homology"/>
<dbReference type="GO" id="GO:0052906">
    <property type="term" value="F:tRNA (guanine(37)-N1)-methyltransferase activity"/>
    <property type="evidence" value="ECO:0007669"/>
    <property type="project" value="UniProtKB-UniRule"/>
</dbReference>
<dbReference type="InterPro" id="IPR030382">
    <property type="entry name" value="MeTrfase_TRM5/TYW2"/>
</dbReference>
<evidence type="ECO:0000256" key="9">
    <source>
        <dbReference type="ARBA" id="ARBA00047783"/>
    </source>
</evidence>
<keyword evidence="6 10" id="KW-0819">tRNA processing</keyword>
<comment type="subunit">
    <text evidence="10">Monomer.</text>
</comment>
<protein>
    <recommendedName>
        <fullName evidence="10">tRNA (guanine(37)-N1)-methyltransferase</fullName>
        <ecNumber evidence="10">2.1.1.228</ecNumber>
    </recommendedName>
    <alternativeName>
        <fullName evidence="10">M1G-methyltransferase</fullName>
    </alternativeName>
    <alternativeName>
        <fullName evidence="10">tRNA [GM37] methyltransferase</fullName>
    </alternativeName>
    <alternativeName>
        <fullName evidence="10">tRNA methyltransferase 5</fullName>
    </alternativeName>
</protein>
<comment type="similarity">
    <text evidence="1">Belongs to the class I-like SAM-binding methyltransferase superfamily. TRM5/TYW2 family.</text>
</comment>
<evidence type="ECO:0000313" key="12">
    <source>
        <dbReference type="EMBL" id="OZJ04872.1"/>
    </source>
</evidence>
<dbReference type="Pfam" id="PF25133">
    <property type="entry name" value="TYW2_N_2"/>
    <property type="match status" value="1"/>
</dbReference>
<dbReference type="GO" id="GO:0005759">
    <property type="term" value="C:mitochondrial matrix"/>
    <property type="evidence" value="ECO:0007669"/>
    <property type="project" value="UniProtKB-SubCell"/>
</dbReference>
<dbReference type="GO" id="GO:0002939">
    <property type="term" value="P:tRNA N1-guanine methylation"/>
    <property type="evidence" value="ECO:0007669"/>
    <property type="project" value="EnsemblFungi"/>
</dbReference>
<organism evidence="12 13">
    <name type="scientific">Bifiguratus adelaidae</name>
    <dbReference type="NCBI Taxonomy" id="1938954"/>
    <lineage>
        <taxon>Eukaryota</taxon>
        <taxon>Fungi</taxon>
        <taxon>Fungi incertae sedis</taxon>
        <taxon>Mucoromycota</taxon>
        <taxon>Mucoromycotina</taxon>
        <taxon>Endogonomycetes</taxon>
        <taxon>Endogonales</taxon>
        <taxon>Endogonales incertae sedis</taxon>
        <taxon>Bifiguratus</taxon>
    </lineage>
</organism>
<dbReference type="InterPro" id="IPR056744">
    <property type="entry name" value="TRM5/TYW2-like_N"/>
</dbReference>
<feature type="binding site" evidence="10">
    <location>
        <position position="351"/>
    </location>
    <ligand>
        <name>S-adenosyl-L-methionine</name>
        <dbReference type="ChEBI" id="CHEBI:59789"/>
    </ligand>
</feature>
<accession>A0A261Y2R1</accession>
<dbReference type="CDD" id="cd02440">
    <property type="entry name" value="AdoMet_MTases"/>
    <property type="match status" value="1"/>
</dbReference>
<evidence type="ECO:0000256" key="7">
    <source>
        <dbReference type="ARBA" id="ARBA00023128"/>
    </source>
</evidence>
<feature type="binding site" evidence="10">
    <location>
        <begin position="254"/>
        <end position="255"/>
    </location>
    <ligand>
        <name>S-adenosyl-L-methionine</name>
        <dbReference type="ChEBI" id="CHEBI:59789"/>
    </ligand>
</feature>
<dbReference type="GO" id="GO:0005634">
    <property type="term" value="C:nucleus"/>
    <property type="evidence" value="ECO:0007669"/>
    <property type="project" value="UniProtKB-SubCell"/>
</dbReference>
<evidence type="ECO:0000259" key="11">
    <source>
        <dbReference type="PROSITE" id="PS51684"/>
    </source>
</evidence>
<dbReference type="InterPro" id="IPR029063">
    <property type="entry name" value="SAM-dependent_MTases_sf"/>
</dbReference>
<comment type="caution">
    <text evidence="12">The sequence shown here is derived from an EMBL/GenBank/DDBJ whole genome shotgun (WGS) entry which is preliminary data.</text>
</comment>
<comment type="function">
    <text evidence="10">Specifically methylates the N1 position of guanosine-37 in various cytoplasmic and mitochondrial tRNAs. Methylation is not dependent on the nature of the nucleoside 5' of the target nucleoside. This is the first step in the biosynthesis of wybutosine (yW), a modified base adjacent to the anticodon of tRNAs and required for accurate decoding.</text>
</comment>
<sequence length="444" mass="49966">MAFTIPLQRGASALNKEAFGKTIKVLAVRVPAKNVGVCLKALAGDLLNQPKLQNVAPDESKETKKLLLNVNTSADLSNLPASSQTYIKEHGLGVVEHEVHIGYDYWTTDEVLRAILPPEIQEVPTSFTTVGHIAHMNLREEFQPWKHIIGQVILDKNKNITSVINKLDTIDSTFRNFRLEVLAGTDDMVTEVRESNCRFQFDFSKVYWNSRLHTEHDRLVSMFHRGDLICDVFAGVGPFAIPAARKGCLVYANDLNPDSFTWLRHNMSLNKIRNTIKPYNLDGRDFIKQAKLDLDQAVKDGTLTFPASPESNRAKKQKTNDAKAIDAVSVADVNFKRTKNGYKTFDHIVMNLPAISLEFLDAFRGIYKDEAQLFDDPTTQLPMMHAHCFSKSAEPEQDILERVTEAMGRPISTSETSIHWVRKVAPNKDMYCISFRLGADVAFS</sequence>
<dbReference type="Proteomes" id="UP000242875">
    <property type="component" value="Unassembled WGS sequence"/>
</dbReference>
<dbReference type="EC" id="2.1.1.228" evidence="10"/>
<dbReference type="PROSITE" id="PS51684">
    <property type="entry name" value="SAM_MT_TRM5_TYW2"/>
    <property type="match status" value="1"/>
</dbReference>
<dbReference type="Pfam" id="PF02475">
    <property type="entry name" value="TRM5-TYW2_MTfase"/>
    <property type="match status" value="1"/>
</dbReference>
<dbReference type="Gene3D" id="3.40.50.150">
    <property type="entry name" value="Vaccinia Virus protein VP39"/>
    <property type="match status" value="1"/>
</dbReference>
<dbReference type="PANTHER" id="PTHR23245">
    <property type="entry name" value="TRNA METHYLTRANSFERASE"/>
    <property type="match status" value="1"/>
</dbReference>
<evidence type="ECO:0000256" key="5">
    <source>
        <dbReference type="ARBA" id="ARBA00022691"/>
    </source>
</evidence>
<dbReference type="PANTHER" id="PTHR23245:SF36">
    <property type="entry name" value="TRNA (GUANINE(37)-N1)-METHYLTRANSFERASE"/>
    <property type="match status" value="1"/>
</dbReference>
<dbReference type="HAMAP" id="MF_03152">
    <property type="entry name" value="TRM5"/>
    <property type="match status" value="1"/>
</dbReference>
<feature type="domain" description="SAM-dependent methyltransferase TRM5/TYW2-type" evidence="11">
    <location>
        <begin position="127"/>
        <end position="439"/>
    </location>
</feature>
<gene>
    <name evidence="10" type="primary">TRM5</name>
    <name evidence="12" type="ORF">BZG36_02604</name>
</gene>
<comment type="catalytic activity">
    <reaction evidence="9 10">
        <text>guanosine(37) in tRNA + S-adenosyl-L-methionine = N(1)-methylguanosine(37) in tRNA + S-adenosyl-L-homocysteine + H(+)</text>
        <dbReference type="Rhea" id="RHEA:36899"/>
        <dbReference type="Rhea" id="RHEA-COMP:10145"/>
        <dbReference type="Rhea" id="RHEA-COMP:10147"/>
        <dbReference type="ChEBI" id="CHEBI:15378"/>
        <dbReference type="ChEBI" id="CHEBI:57856"/>
        <dbReference type="ChEBI" id="CHEBI:59789"/>
        <dbReference type="ChEBI" id="CHEBI:73542"/>
        <dbReference type="ChEBI" id="CHEBI:74269"/>
        <dbReference type="EC" id="2.1.1.228"/>
    </reaction>
</comment>
<dbReference type="AlphaFoldDB" id="A0A261Y2R1"/>
<evidence type="ECO:0000313" key="13">
    <source>
        <dbReference type="Proteomes" id="UP000242875"/>
    </source>
</evidence>
<reference evidence="12 13" key="1">
    <citation type="journal article" date="2017" name="Mycologia">
        <title>Bifiguratus adelaidae, gen. et sp. nov., a new member of Mucoromycotina in endophytic and soil-dwelling habitats.</title>
        <authorList>
            <person name="Torres-Cruz T.J."/>
            <person name="Billingsley Tobias T.L."/>
            <person name="Almatruk M."/>
            <person name="Hesse C."/>
            <person name="Kuske C.R."/>
            <person name="Desiro A."/>
            <person name="Benucci G.M."/>
            <person name="Bonito G."/>
            <person name="Stajich J.E."/>
            <person name="Dunlap C."/>
            <person name="Arnold A.E."/>
            <person name="Porras-Alfaro A."/>
        </authorList>
    </citation>
    <scope>NUCLEOTIDE SEQUENCE [LARGE SCALE GENOMIC DNA]</scope>
    <source>
        <strain evidence="12 13">AZ0501</strain>
    </source>
</reference>
<dbReference type="EMBL" id="MVBO01000028">
    <property type="protein sequence ID" value="OZJ04872.1"/>
    <property type="molecule type" value="Genomic_DNA"/>
</dbReference>
<keyword evidence="7 10" id="KW-0496">Mitochondrion</keyword>
<dbReference type="InterPro" id="IPR056743">
    <property type="entry name" value="TRM5-TYW2-like_MTfase"/>
</dbReference>
<evidence type="ECO:0000256" key="8">
    <source>
        <dbReference type="ARBA" id="ARBA00023242"/>
    </source>
</evidence>
<evidence type="ECO:0000256" key="6">
    <source>
        <dbReference type="ARBA" id="ARBA00022694"/>
    </source>
</evidence>